<dbReference type="eggNOG" id="ENOG5032SGE">
    <property type="taxonomic scope" value="Bacteria"/>
</dbReference>
<comment type="caution">
    <text evidence="1">The sequence shown here is derived from an EMBL/GenBank/DDBJ whole genome shotgun (WGS) entry which is preliminary data.</text>
</comment>
<evidence type="ECO:0008006" key="3">
    <source>
        <dbReference type="Google" id="ProtNLM"/>
    </source>
</evidence>
<dbReference type="OrthoDB" id="5393676at2"/>
<gene>
    <name evidence="1" type="ORF">CLOHIR_01301</name>
</gene>
<proteinExistence type="predicted"/>
<reference evidence="1 2" key="1">
    <citation type="submission" date="2008-09" db="EMBL/GenBank/DDBJ databases">
        <authorList>
            <person name="Fulton L."/>
            <person name="Clifton S."/>
            <person name="Fulton B."/>
            <person name="Xu J."/>
            <person name="Minx P."/>
            <person name="Pepin K.H."/>
            <person name="Johnson M."/>
            <person name="Thiruvilangam P."/>
            <person name="Bhonagiri V."/>
            <person name="Nash W.E."/>
            <person name="Mardis E.R."/>
            <person name="Wilson R.K."/>
        </authorList>
    </citation>
    <scope>NUCLEOTIDE SEQUENCE [LARGE SCALE GENOMIC DNA]</scope>
    <source>
        <strain evidence="1 2">DSM 13275</strain>
    </source>
</reference>
<reference evidence="1 2" key="2">
    <citation type="submission" date="2008-10" db="EMBL/GenBank/DDBJ databases">
        <title>Draft genome sequence of Clostridium hiranonis (DSM 13275).</title>
        <authorList>
            <person name="Sudarsanam P."/>
            <person name="Ley R."/>
            <person name="Guruge J."/>
            <person name="Turnbaugh P.J."/>
            <person name="Mahowald M."/>
            <person name="Liep D."/>
            <person name="Gordon J."/>
        </authorList>
    </citation>
    <scope>NUCLEOTIDE SEQUENCE [LARGE SCALE GENOMIC DNA]</scope>
    <source>
        <strain evidence="1 2">DSM 13275</strain>
    </source>
</reference>
<evidence type="ECO:0000313" key="2">
    <source>
        <dbReference type="Proteomes" id="UP000003178"/>
    </source>
</evidence>
<dbReference type="AlphaFoldDB" id="B6FZJ7"/>
<dbReference type="Pfam" id="PF12672">
    <property type="entry name" value="DUF3793"/>
    <property type="match status" value="1"/>
</dbReference>
<accession>B6FZJ7</accession>
<dbReference type="InterPro" id="IPR024523">
    <property type="entry name" value="DUF3793"/>
</dbReference>
<keyword evidence="2" id="KW-1185">Reference proteome</keyword>
<sequence length="197" mass="22758">MNNISCLRCSIKGNIGLQCSLVLSGIKPSNLLIYSNHCEGCISEELKNTGAEHMKLYTGSKESVSIIFNREKLEKALLDEENREFIKQYGYEDFSVNSVIEKLAGRYTEFKEGRAEFPHEMGIVLGYPLEDVSGFIENNGKNYLYSGYWKVYKNAEEKIRLFKTYKDIKKYFVEQIENGKQIYQICFECRKFAEIAA</sequence>
<dbReference type="RefSeq" id="WP_006440222.1">
    <property type="nucleotide sequence ID" value="NZ_DS995356.1"/>
</dbReference>
<organism evidence="1 2">
    <name type="scientific">Peptacetobacter hiranonis (strain DSM 13275 / JCM 10541 / KCTC 15199 / TO-931)</name>
    <name type="common">Clostridium hiranonis</name>
    <dbReference type="NCBI Taxonomy" id="500633"/>
    <lineage>
        <taxon>Bacteria</taxon>
        <taxon>Bacillati</taxon>
        <taxon>Bacillota</taxon>
        <taxon>Clostridia</taxon>
        <taxon>Peptostreptococcales</taxon>
        <taxon>Peptostreptococcaceae</taxon>
        <taxon>Peptacetobacter</taxon>
    </lineage>
</organism>
<evidence type="ECO:0000313" key="1">
    <source>
        <dbReference type="EMBL" id="EEA85032.1"/>
    </source>
</evidence>
<name>B6FZJ7_PEPHT</name>
<dbReference type="STRING" id="500633.CLOHIR_01301"/>
<dbReference type="EMBL" id="ABWP01000057">
    <property type="protein sequence ID" value="EEA85032.1"/>
    <property type="molecule type" value="Genomic_DNA"/>
</dbReference>
<dbReference type="HOGENOM" id="CLU_080981_1_0_9"/>
<protein>
    <recommendedName>
        <fullName evidence="3">DUF3793 family protein</fullName>
    </recommendedName>
</protein>
<dbReference type="Proteomes" id="UP000003178">
    <property type="component" value="Unassembled WGS sequence"/>
</dbReference>